<dbReference type="Gene3D" id="3.40.1170.60">
    <property type="match status" value="1"/>
</dbReference>
<gene>
    <name evidence="5" type="ORF">GCM10009765_47360</name>
</gene>
<keyword evidence="6" id="KW-1185">Reference proteome</keyword>
<reference evidence="5 6" key="1">
    <citation type="journal article" date="2019" name="Int. J. Syst. Evol. Microbiol.">
        <title>The Global Catalogue of Microorganisms (GCM) 10K type strain sequencing project: providing services to taxonomists for standard genome sequencing and annotation.</title>
        <authorList>
            <consortium name="The Broad Institute Genomics Platform"/>
            <consortium name="The Broad Institute Genome Sequencing Center for Infectious Disease"/>
            <person name="Wu L."/>
            <person name="Ma J."/>
        </authorList>
    </citation>
    <scope>NUCLEOTIDE SEQUENCE [LARGE SCALE GENOMIC DNA]</scope>
    <source>
        <strain evidence="5 6">JCM 14718</strain>
    </source>
</reference>
<dbReference type="InterPro" id="IPR043502">
    <property type="entry name" value="DNA/RNA_pol_sf"/>
</dbReference>
<dbReference type="InterPro" id="IPR043128">
    <property type="entry name" value="Rev_trsase/Diguanyl_cyclase"/>
</dbReference>
<dbReference type="SUPFAM" id="SSF56672">
    <property type="entry name" value="DNA/RNA polymerases"/>
    <property type="match status" value="1"/>
</dbReference>
<feature type="domain" description="UmuC" evidence="4">
    <location>
        <begin position="23"/>
        <end position="147"/>
    </location>
</feature>
<protein>
    <submittedName>
        <fullName evidence="5">DNA polymerase Y family protein</fullName>
    </submittedName>
</protein>
<accession>A0ABN2HS37</accession>
<evidence type="ECO:0000256" key="2">
    <source>
        <dbReference type="ARBA" id="ARBA00022763"/>
    </source>
</evidence>
<dbReference type="InterPro" id="IPR001126">
    <property type="entry name" value="UmuC"/>
</dbReference>
<evidence type="ECO:0000313" key="6">
    <source>
        <dbReference type="Proteomes" id="UP001500618"/>
    </source>
</evidence>
<dbReference type="CDD" id="cd03468">
    <property type="entry name" value="PolY_like"/>
    <property type="match status" value="1"/>
</dbReference>
<sequence length="542" mass="57869">MVVLWCPDWPVIAAMAAEGIPTHQPAAVLVGHRVIACSASARADGVRRGLRRREAQARCPELAVLNADQDRDAREFEPVVRAVEELAPGVEVVRPGLVSVAARGPSGYYGGDEAAAQKLVEQVAVETGVEAQAGVSDGLFAATLAARRGLVVPAGQAADFLAPLDIGELAVGWDAGPARKVGKNRGQQVVDSLDEHVQLFRRLGLRTLGGFVAISARDVASRFGAEGARMHRIAAGIDPYPPAARGVPADLVVTLEPEDPIDRVDTAAFMARTLADRFHQVLSAHGMACTRLTIEAQTGNGEQLSRTWRHDGVLRTADVADRVRWQLDGWLTSVARGGAVDVPTAGITLLRLVPAELVEHTGLQAGLWGDVGERDERAHRALTHVQGMLGQEAVLTPVLGGGRGPAERVRLVPWRDDRTPALPAEPPWPGRLPAPSPSLLPAGPLPAVVRDVDGALVTLTGRHQLSAAPHWVAIGDRPPRGVLAWAGPWPVDERWWDPSAAIRRARFQIVLADTRPGHHTLNCAAFLLSLENGSWQAEGIYD</sequence>
<dbReference type="EMBL" id="BAAANY010000019">
    <property type="protein sequence ID" value="GAA1692567.1"/>
    <property type="molecule type" value="Genomic_DNA"/>
</dbReference>
<proteinExistence type="inferred from homology"/>
<dbReference type="Proteomes" id="UP001500618">
    <property type="component" value="Unassembled WGS sequence"/>
</dbReference>
<evidence type="ECO:0000256" key="1">
    <source>
        <dbReference type="ARBA" id="ARBA00010945"/>
    </source>
</evidence>
<dbReference type="InterPro" id="IPR050356">
    <property type="entry name" value="SulA_CellDiv_inhibitor"/>
</dbReference>
<dbReference type="PANTHER" id="PTHR35369">
    <property type="entry name" value="BLR3025 PROTEIN-RELATED"/>
    <property type="match status" value="1"/>
</dbReference>
<evidence type="ECO:0000256" key="3">
    <source>
        <dbReference type="ARBA" id="ARBA00025589"/>
    </source>
</evidence>
<evidence type="ECO:0000259" key="4">
    <source>
        <dbReference type="PROSITE" id="PS50173"/>
    </source>
</evidence>
<keyword evidence="2" id="KW-0227">DNA damage</keyword>
<dbReference type="PROSITE" id="PS50173">
    <property type="entry name" value="UMUC"/>
    <property type="match status" value="1"/>
</dbReference>
<dbReference type="Pfam" id="PF00817">
    <property type="entry name" value="IMS"/>
    <property type="match status" value="1"/>
</dbReference>
<organism evidence="5 6">
    <name type="scientific">Fodinicola feengrottensis</name>
    <dbReference type="NCBI Taxonomy" id="435914"/>
    <lineage>
        <taxon>Bacteria</taxon>
        <taxon>Bacillati</taxon>
        <taxon>Actinomycetota</taxon>
        <taxon>Actinomycetes</taxon>
        <taxon>Mycobacteriales</taxon>
        <taxon>Fodinicola</taxon>
    </lineage>
</organism>
<comment type="function">
    <text evidence="3">Poorly processive, error-prone DNA polymerase involved in untargeted mutagenesis. Copies undamaged DNA at stalled replication forks, which arise in vivo from mismatched or misaligned primer ends. These misaligned primers can be extended by PolIV. Exhibits no 3'-5' exonuclease (proofreading) activity. May be involved in translesional synthesis, in conjunction with the beta clamp from PolIII.</text>
</comment>
<comment type="caution">
    <text evidence="5">The sequence shown here is derived from an EMBL/GenBank/DDBJ whole genome shotgun (WGS) entry which is preliminary data.</text>
</comment>
<evidence type="ECO:0000313" key="5">
    <source>
        <dbReference type="EMBL" id="GAA1692567.1"/>
    </source>
</evidence>
<comment type="similarity">
    <text evidence="1">Belongs to the DNA polymerase type-Y family.</text>
</comment>
<dbReference type="PANTHER" id="PTHR35369:SF2">
    <property type="entry name" value="BLR3025 PROTEIN"/>
    <property type="match status" value="1"/>
</dbReference>
<name>A0ABN2HS37_9ACTN</name>
<dbReference type="Gene3D" id="3.30.70.270">
    <property type="match status" value="1"/>
</dbReference>